<evidence type="ECO:0000313" key="3">
    <source>
        <dbReference type="EMBL" id="KAJ7017569.1"/>
    </source>
</evidence>
<gene>
    <name evidence="3" type="ORF">C8F04DRAFT_1155414</name>
</gene>
<dbReference type="Pfam" id="PF08059">
    <property type="entry name" value="SEP"/>
    <property type="match status" value="1"/>
</dbReference>
<dbReference type="PROSITE" id="PS51399">
    <property type="entry name" value="SEP"/>
    <property type="match status" value="1"/>
</dbReference>
<evidence type="ECO:0000256" key="1">
    <source>
        <dbReference type="SAM" id="MobiDB-lite"/>
    </source>
</evidence>
<proteinExistence type="predicted"/>
<dbReference type="SUPFAM" id="SSF102848">
    <property type="entry name" value="NSFL1 (p97 ATPase) cofactor p47, SEP domain"/>
    <property type="match status" value="1"/>
</dbReference>
<evidence type="ECO:0000259" key="2">
    <source>
        <dbReference type="PROSITE" id="PS51399"/>
    </source>
</evidence>
<dbReference type="EMBL" id="JARJCM010000395">
    <property type="protein sequence ID" value="KAJ7017569.1"/>
    <property type="molecule type" value="Genomic_DNA"/>
</dbReference>
<dbReference type="Proteomes" id="UP001218188">
    <property type="component" value="Unassembled WGS sequence"/>
</dbReference>
<feature type="compositionally biased region" description="Low complexity" evidence="1">
    <location>
        <begin position="116"/>
        <end position="141"/>
    </location>
</feature>
<protein>
    <recommendedName>
        <fullName evidence="2">SEP domain-containing protein</fullName>
    </recommendedName>
</protein>
<dbReference type="InterPro" id="IPR012989">
    <property type="entry name" value="SEP_domain"/>
</dbReference>
<name>A0AAD6RY43_9AGAR</name>
<organism evidence="3 4">
    <name type="scientific">Mycena alexandri</name>
    <dbReference type="NCBI Taxonomy" id="1745969"/>
    <lineage>
        <taxon>Eukaryota</taxon>
        <taxon>Fungi</taxon>
        <taxon>Dikarya</taxon>
        <taxon>Basidiomycota</taxon>
        <taxon>Agaricomycotina</taxon>
        <taxon>Agaricomycetes</taxon>
        <taxon>Agaricomycetidae</taxon>
        <taxon>Agaricales</taxon>
        <taxon>Marasmiineae</taxon>
        <taxon>Mycenaceae</taxon>
        <taxon>Mycena</taxon>
    </lineage>
</organism>
<dbReference type="InterPro" id="IPR036241">
    <property type="entry name" value="NSFL1C_SEP_dom_sf"/>
</dbReference>
<accession>A0AAD6RY43</accession>
<dbReference type="AlphaFoldDB" id="A0AAD6RY43"/>
<feature type="domain" description="SEP" evidence="2">
    <location>
        <begin position="38"/>
        <end position="104"/>
    </location>
</feature>
<sequence>MTTTDKAPPSLATSLLEKAALQPDTALRHPLETPESPAAVRYMTFWRDGFTCGNNNVFRPYDDPASAAILSAIQAGGAPPSVMDVLPGQLVDVHVIKNTSVYYSLNAPLLIDDSDPSSSEGPPVEVPNTPSPAAQPAAGQPNMAERQGSFSGAVSAKR</sequence>
<comment type="caution">
    <text evidence="3">The sequence shown here is derived from an EMBL/GenBank/DDBJ whole genome shotgun (WGS) entry which is preliminary data.</text>
</comment>
<dbReference type="Gene3D" id="3.30.420.210">
    <property type="entry name" value="SEP domain"/>
    <property type="match status" value="1"/>
</dbReference>
<evidence type="ECO:0000313" key="4">
    <source>
        <dbReference type="Proteomes" id="UP001218188"/>
    </source>
</evidence>
<feature type="region of interest" description="Disordered" evidence="1">
    <location>
        <begin position="112"/>
        <end position="158"/>
    </location>
</feature>
<reference evidence="3" key="1">
    <citation type="submission" date="2023-03" db="EMBL/GenBank/DDBJ databases">
        <title>Massive genome expansion in bonnet fungi (Mycena s.s.) driven by repeated elements and novel gene families across ecological guilds.</title>
        <authorList>
            <consortium name="Lawrence Berkeley National Laboratory"/>
            <person name="Harder C.B."/>
            <person name="Miyauchi S."/>
            <person name="Viragh M."/>
            <person name="Kuo A."/>
            <person name="Thoen E."/>
            <person name="Andreopoulos B."/>
            <person name="Lu D."/>
            <person name="Skrede I."/>
            <person name="Drula E."/>
            <person name="Henrissat B."/>
            <person name="Morin E."/>
            <person name="Kohler A."/>
            <person name="Barry K."/>
            <person name="LaButti K."/>
            <person name="Morin E."/>
            <person name="Salamov A."/>
            <person name="Lipzen A."/>
            <person name="Mereny Z."/>
            <person name="Hegedus B."/>
            <person name="Baldrian P."/>
            <person name="Stursova M."/>
            <person name="Weitz H."/>
            <person name="Taylor A."/>
            <person name="Grigoriev I.V."/>
            <person name="Nagy L.G."/>
            <person name="Martin F."/>
            <person name="Kauserud H."/>
        </authorList>
    </citation>
    <scope>NUCLEOTIDE SEQUENCE</scope>
    <source>
        <strain evidence="3">CBHHK200</strain>
    </source>
</reference>
<keyword evidence="4" id="KW-1185">Reference proteome</keyword>